<evidence type="ECO:0000313" key="2">
    <source>
        <dbReference type="EMBL" id="MPC75569.1"/>
    </source>
</evidence>
<organism evidence="2 3">
    <name type="scientific">Portunus trituberculatus</name>
    <name type="common">Swimming crab</name>
    <name type="synonym">Neptunus trituberculatus</name>
    <dbReference type="NCBI Taxonomy" id="210409"/>
    <lineage>
        <taxon>Eukaryota</taxon>
        <taxon>Metazoa</taxon>
        <taxon>Ecdysozoa</taxon>
        <taxon>Arthropoda</taxon>
        <taxon>Crustacea</taxon>
        <taxon>Multicrustacea</taxon>
        <taxon>Malacostraca</taxon>
        <taxon>Eumalacostraca</taxon>
        <taxon>Eucarida</taxon>
        <taxon>Decapoda</taxon>
        <taxon>Pleocyemata</taxon>
        <taxon>Brachyura</taxon>
        <taxon>Eubrachyura</taxon>
        <taxon>Portunoidea</taxon>
        <taxon>Portunidae</taxon>
        <taxon>Portuninae</taxon>
        <taxon>Portunus</taxon>
    </lineage>
</organism>
<name>A0A5B7I0X8_PORTR</name>
<comment type="caution">
    <text evidence="2">The sequence shown here is derived from an EMBL/GenBank/DDBJ whole genome shotgun (WGS) entry which is preliminary data.</text>
</comment>
<protein>
    <submittedName>
        <fullName evidence="2">Uncharacterized protein</fullName>
    </submittedName>
</protein>
<keyword evidence="3" id="KW-1185">Reference proteome</keyword>
<accession>A0A5B7I0X8</accession>
<feature type="compositionally biased region" description="Polar residues" evidence="1">
    <location>
        <begin position="1"/>
        <end position="26"/>
    </location>
</feature>
<sequence>MITASSGNPVVSSSNRLKPVSFTSRPVSREPASPLHVPESPAGVDCLPGPWRKLCEGKYVLRWRATVKSCGATSLSPPNDVTSKARHGD</sequence>
<dbReference type="EMBL" id="VSRR010041423">
    <property type="protein sequence ID" value="MPC75569.1"/>
    <property type="molecule type" value="Genomic_DNA"/>
</dbReference>
<feature type="region of interest" description="Disordered" evidence="1">
    <location>
        <begin position="70"/>
        <end position="89"/>
    </location>
</feature>
<evidence type="ECO:0000256" key="1">
    <source>
        <dbReference type="SAM" id="MobiDB-lite"/>
    </source>
</evidence>
<proteinExistence type="predicted"/>
<dbReference type="Proteomes" id="UP000324222">
    <property type="component" value="Unassembled WGS sequence"/>
</dbReference>
<gene>
    <name evidence="2" type="ORF">E2C01_069959</name>
</gene>
<feature type="compositionally biased region" description="Polar residues" evidence="1">
    <location>
        <begin position="71"/>
        <end position="82"/>
    </location>
</feature>
<feature type="region of interest" description="Disordered" evidence="1">
    <location>
        <begin position="1"/>
        <end position="42"/>
    </location>
</feature>
<dbReference type="AlphaFoldDB" id="A0A5B7I0X8"/>
<reference evidence="2 3" key="1">
    <citation type="submission" date="2019-05" db="EMBL/GenBank/DDBJ databases">
        <title>Another draft genome of Portunus trituberculatus and its Hox gene families provides insights of decapod evolution.</title>
        <authorList>
            <person name="Jeong J.-H."/>
            <person name="Song I."/>
            <person name="Kim S."/>
            <person name="Choi T."/>
            <person name="Kim D."/>
            <person name="Ryu S."/>
            <person name="Kim W."/>
        </authorList>
    </citation>
    <scope>NUCLEOTIDE SEQUENCE [LARGE SCALE GENOMIC DNA]</scope>
    <source>
        <tissue evidence="2">Muscle</tissue>
    </source>
</reference>
<evidence type="ECO:0000313" key="3">
    <source>
        <dbReference type="Proteomes" id="UP000324222"/>
    </source>
</evidence>